<keyword evidence="10" id="KW-1185">Reference proteome</keyword>
<reference evidence="9 10" key="1">
    <citation type="submission" date="2016-10" db="EMBL/GenBank/DDBJ databases">
        <authorList>
            <person name="de Groot N.N."/>
        </authorList>
    </citation>
    <scope>NUCLEOTIDE SEQUENCE [LARGE SCALE GENOMIC DNA]</scope>
    <source>
        <strain evidence="9 10">MP1X4</strain>
    </source>
</reference>
<dbReference type="Proteomes" id="UP000199679">
    <property type="component" value="Chromosome I"/>
</dbReference>
<dbReference type="PANTHER" id="PTHR21624">
    <property type="entry name" value="STEROL DESATURASE-RELATED PROTEIN"/>
    <property type="match status" value="1"/>
</dbReference>
<dbReference type="PANTHER" id="PTHR21624:SF1">
    <property type="entry name" value="ALKYLGLYCEROL MONOOXYGENASE"/>
    <property type="match status" value="1"/>
</dbReference>
<gene>
    <name evidence="9" type="ORF">SAMN05216490_1086</name>
</gene>
<evidence type="ECO:0000313" key="10">
    <source>
        <dbReference type="Proteomes" id="UP000199679"/>
    </source>
</evidence>
<dbReference type="STRING" id="652787.SAMN05216490_1086"/>
<evidence type="ECO:0000256" key="6">
    <source>
        <dbReference type="ARBA" id="ARBA00023136"/>
    </source>
</evidence>
<evidence type="ECO:0000256" key="7">
    <source>
        <dbReference type="SAM" id="Phobius"/>
    </source>
</evidence>
<name>A0A1H1RWE2_MUCMA</name>
<organism evidence="9 10">
    <name type="scientific">Mucilaginibacter mallensis</name>
    <dbReference type="NCBI Taxonomy" id="652787"/>
    <lineage>
        <taxon>Bacteria</taxon>
        <taxon>Pseudomonadati</taxon>
        <taxon>Bacteroidota</taxon>
        <taxon>Sphingobacteriia</taxon>
        <taxon>Sphingobacteriales</taxon>
        <taxon>Sphingobacteriaceae</taxon>
        <taxon>Mucilaginibacter</taxon>
    </lineage>
</organism>
<keyword evidence="3 7" id="KW-1133">Transmembrane helix</keyword>
<protein>
    <submittedName>
        <fullName evidence="9">Sterol desaturase/sphingolipid hydroxylase, fatty acid hydroxylase superfamily</fullName>
    </submittedName>
</protein>
<feature type="transmembrane region" description="Helical" evidence="7">
    <location>
        <begin position="18"/>
        <end position="40"/>
    </location>
</feature>
<dbReference type="GO" id="GO:0016020">
    <property type="term" value="C:membrane"/>
    <property type="evidence" value="ECO:0007669"/>
    <property type="project" value="GOC"/>
</dbReference>
<evidence type="ECO:0000256" key="2">
    <source>
        <dbReference type="ARBA" id="ARBA00022692"/>
    </source>
</evidence>
<dbReference type="RefSeq" id="WP_091370096.1">
    <property type="nucleotide sequence ID" value="NZ_LT629740.1"/>
</dbReference>
<accession>A0A1H1RWE2</accession>
<dbReference type="InterPro" id="IPR006694">
    <property type="entry name" value="Fatty_acid_hydroxylase"/>
</dbReference>
<sequence>MIVALKHFFFQHEDAAQVLIYAGLITSLWLAEFIFSFEGLTKKWKHTSTNILFIFSALPIQLLLTVFIVMISNWAVLHHWGLINFVPFRHNRWVYYIVMFCMMDLCEYIYHVTMHKFDTLWKFHLVHHSDLRVDVSTTVREHPGETCIRTCFLMLWVFICGPAISVLLLRQLFQTFANVIAHTEFRLSHRVNKVVGLIFITPNLHHVHHHYQLPYTDCNYGDVLSIWDRLFGTYCELDKEETVFGIDTHMDEDTNARYLNIIKVPFQKLERKKE</sequence>
<keyword evidence="2 7" id="KW-0812">Transmembrane</keyword>
<dbReference type="GO" id="GO:0006643">
    <property type="term" value="P:membrane lipid metabolic process"/>
    <property type="evidence" value="ECO:0007669"/>
    <property type="project" value="TreeGrafter"/>
</dbReference>
<evidence type="ECO:0000256" key="1">
    <source>
        <dbReference type="ARBA" id="ARBA00004127"/>
    </source>
</evidence>
<keyword evidence="4" id="KW-0560">Oxidoreductase</keyword>
<keyword evidence="5" id="KW-0443">Lipid metabolism</keyword>
<evidence type="ECO:0000259" key="8">
    <source>
        <dbReference type="Pfam" id="PF04116"/>
    </source>
</evidence>
<evidence type="ECO:0000256" key="3">
    <source>
        <dbReference type="ARBA" id="ARBA00022989"/>
    </source>
</evidence>
<feature type="transmembrane region" description="Helical" evidence="7">
    <location>
        <begin position="93"/>
        <end position="110"/>
    </location>
</feature>
<comment type="subcellular location">
    <subcellularLocation>
        <location evidence="1">Endomembrane system</location>
        <topology evidence="1">Multi-pass membrane protein</topology>
    </subcellularLocation>
</comment>
<evidence type="ECO:0000256" key="5">
    <source>
        <dbReference type="ARBA" id="ARBA00023098"/>
    </source>
</evidence>
<dbReference type="GO" id="GO:0050479">
    <property type="term" value="F:glyceryl-ether monooxygenase activity"/>
    <property type="evidence" value="ECO:0007669"/>
    <property type="project" value="TreeGrafter"/>
</dbReference>
<dbReference type="AlphaFoldDB" id="A0A1H1RWE2"/>
<dbReference type="Pfam" id="PF04116">
    <property type="entry name" value="FA_hydroxylase"/>
    <property type="match status" value="1"/>
</dbReference>
<feature type="transmembrane region" description="Helical" evidence="7">
    <location>
        <begin position="52"/>
        <end position="73"/>
    </location>
</feature>
<feature type="transmembrane region" description="Helical" evidence="7">
    <location>
        <begin position="150"/>
        <end position="169"/>
    </location>
</feature>
<dbReference type="EMBL" id="LT629740">
    <property type="protein sequence ID" value="SDS40034.1"/>
    <property type="molecule type" value="Genomic_DNA"/>
</dbReference>
<keyword evidence="6 7" id="KW-0472">Membrane</keyword>
<dbReference type="GO" id="GO:0008610">
    <property type="term" value="P:lipid biosynthetic process"/>
    <property type="evidence" value="ECO:0007669"/>
    <property type="project" value="InterPro"/>
</dbReference>
<dbReference type="GO" id="GO:0012505">
    <property type="term" value="C:endomembrane system"/>
    <property type="evidence" value="ECO:0007669"/>
    <property type="project" value="UniProtKB-SubCell"/>
</dbReference>
<dbReference type="OrthoDB" id="9770329at2"/>
<evidence type="ECO:0000256" key="4">
    <source>
        <dbReference type="ARBA" id="ARBA00023002"/>
    </source>
</evidence>
<evidence type="ECO:0000313" key="9">
    <source>
        <dbReference type="EMBL" id="SDS40034.1"/>
    </source>
</evidence>
<dbReference type="InterPro" id="IPR051689">
    <property type="entry name" value="Sterol_desaturase/TMEM195"/>
</dbReference>
<proteinExistence type="predicted"/>
<feature type="domain" description="Fatty acid hydroxylase" evidence="8">
    <location>
        <begin position="97"/>
        <end position="233"/>
    </location>
</feature>
<dbReference type="GO" id="GO:0005506">
    <property type="term" value="F:iron ion binding"/>
    <property type="evidence" value="ECO:0007669"/>
    <property type="project" value="InterPro"/>
</dbReference>